<comment type="caution">
    <text evidence="3">The sequence shown here is derived from an EMBL/GenBank/DDBJ whole genome shotgun (WGS) entry which is preliminary data.</text>
</comment>
<dbReference type="PROSITE" id="PS50283">
    <property type="entry name" value="NA_SOLUT_SYMP_3"/>
    <property type="match status" value="1"/>
</dbReference>
<keyword evidence="2" id="KW-1133">Transmembrane helix</keyword>
<feature type="transmembrane region" description="Helical" evidence="2">
    <location>
        <begin position="78"/>
        <end position="99"/>
    </location>
</feature>
<evidence type="ECO:0000313" key="3">
    <source>
        <dbReference type="EMBL" id="MBV7276597.1"/>
    </source>
</evidence>
<dbReference type="PANTHER" id="PTHR48086:SF7">
    <property type="entry name" value="SODIUM-SOLUTE SYMPORTER-RELATED"/>
    <property type="match status" value="1"/>
</dbReference>
<keyword evidence="4" id="KW-1185">Reference proteome</keyword>
<sequence>MSGISILDWIIIAAYFVLTIIIGQMATKKVNTTKDYLVGGRKVGKFQSAISTAAADIGGSSLIGAAGLSYTIGIAGGWWNLSAVPAWIILGLTMAGGFRKLALTTVPELFEKRYDKKTRIIAAIATLLNCSLGITAQILVAGIAFTTLTGLPMVYTVIVSASVFVFYTSTGGLLAVIWTDIMHYFVLMGGILIAILIGIPKIGGWNHLVNTVPHSYWNLGAMGWSDPIGWVALCFFAYATNQQYIQRLFAAKDESTARFAYIYTGVNYIFYAFIISIIGMIAFVITPGLKDSQMALPTVITNVLPIGVKGLLLAAILSASMNCASSSLNSATAIFSIDIYKRFLNKDVDDKKLLKISRIATVCIAVGALTTSYFIKNIVHVVVLSGLISGAGMFFPIILGVNNKRVNAYGGFWAIVVGSVIAVTDNYLWYNKLGGLIGHLHPMILGSIISLVVLLIVSYITPPPTEEKLKFLECLDKSVVETETT</sequence>
<dbReference type="GO" id="GO:0005886">
    <property type="term" value="C:plasma membrane"/>
    <property type="evidence" value="ECO:0007669"/>
    <property type="project" value="TreeGrafter"/>
</dbReference>
<feature type="transmembrane region" description="Helical" evidence="2">
    <location>
        <begin position="154"/>
        <end position="177"/>
    </location>
</feature>
<protein>
    <submittedName>
        <fullName evidence="3">Sodium:solute symporter family protein</fullName>
    </submittedName>
</protein>
<feature type="transmembrane region" description="Helical" evidence="2">
    <location>
        <begin position="184"/>
        <end position="203"/>
    </location>
</feature>
<dbReference type="AlphaFoldDB" id="A0A949TWF8"/>
<dbReference type="CDD" id="cd10322">
    <property type="entry name" value="SLC5sbd"/>
    <property type="match status" value="1"/>
</dbReference>
<keyword evidence="2" id="KW-0812">Transmembrane</keyword>
<name>A0A949TWF8_9CLOT</name>
<reference evidence="3" key="1">
    <citation type="submission" date="2020-12" db="EMBL/GenBank/DDBJ databases">
        <title>Clostridium thailandense sp. nov., a novel acetogenic bacterium isolated from peat land soil in Thailand.</title>
        <authorList>
            <person name="Chaikitkaew S."/>
            <person name="Birkeland N.K."/>
        </authorList>
    </citation>
    <scope>NUCLEOTIDE SEQUENCE</scope>
    <source>
        <strain evidence="3">PL3</strain>
    </source>
</reference>
<gene>
    <name evidence="3" type="ORF">I6U48_27370</name>
</gene>
<feature type="transmembrane region" description="Helical" evidence="2">
    <location>
        <begin position="356"/>
        <end position="375"/>
    </location>
</feature>
<feature type="transmembrane region" description="Helical" evidence="2">
    <location>
        <begin position="260"/>
        <end position="285"/>
    </location>
</feature>
<feature type="transmembrane region" description="Helical" evidence="2">
    <location>
        <begin position="120"/>
        <end position="148"/>
    </location>
</feature>
<organism evidence="3 4">
    <name type="scientific">Clostridium thailandense</name>
    <dbReference type="NCBI Taxonomy" id="2794346"/>
    <lineage>
        <taxon>Bacteria</taxon>
        <taxon>Bacillati</taxon>
        <taxon>Bacillota</taxon>
        <taxon>Clostridia</taxon>
        <taxon>Eubacteriales</taxon>
        <taxon>Clostridiaceae</taxon>
        <taxon>Clostridium</taxon>
    </lineage>
</organism>
<proteinExistence type="inferred from homology"/>
<evidence type="ECO:0000256" key="2">
    <source>
        <dbReference type="SAM" id="Phobius"/>
    </source>
</evidence>
<dbReference type="RefSeq" id="WP_218323678.1">
    <property type="nucleotide sequence ID" value="NZ_JAEEGC010000191.1"/>
</dbReference>
<evidence type="ECO:0000313" key="4">
    <source>
        <dbReference type="Proteomes" id="UP000694308"/>
    </source>
</evidence>
<dbReference type="InterPro" id="IPR001734">
    <property type="entry name" value="Na/solute_symporter"/>
</dbReference>
<dbReference type="EMBL" id="JAEEGC010000191">
    <property type="protein sequence ID" value="MBV7276597.1"/>
    <property type="molecule type" value="Genomic_DNA"/>
</dbReference>
<dbReference type="GO" id="GO:0022857">
    <property type="term" value="F:transmembrane transporter activity"/>
    <property type="evidence" value="ECO:0007669"/>
    <property type="project" value="InterPro"/>
</dbReference>
<accession>A0A949TWF8</accession>
<feature type="transmembrane region" description="Helical" evidence="2">
    <location>
        <begin position="48"/>
        <end position="72"/>
    </location>
</feature>
<dbReference type="NCBIfam" id="TIGR00813">
    <property type="entry name" value="sss"/>
    <property type="match status" value="1"/>
</dbReference>
<dbReference type="PANTHER" id="PTHR48086">
    <property type="entry name" value="SODIUM/PROLINE SYMPORTER-RELATED"/>
    <property type="match status" value="1"/>
</dbReference>
<comment type="similarity">
    <text evidence="1">Belongs to the sodium:solute symporter (SSF) (TC 2.A.21) family.</text>
</comment>
<feature type="transmembrane region" description="Helical" evidence="2">
    <location>
        <begin position="215"/>
        <end position="239"/>
    </location>
</feature>
<dbReference type="Proteomes" id="UP000694308">
    <property type="component" value="Unassembled WGS sequence"/>
</dbReference>
<feature type="transmembrane region" description="Helical" evidence="2">
    <location>
        <begin position="408"/>
        <end position="430"/>
    </location>
</feature>
<feature type="transmembrane region" description="Helical" evidence="2">
    <location>
        <begin position="6"/>
        <end position="27"/>
    </location>
</feature>
<evidence type="ECO:0000256" key="1">
    <source>
        <dbReference type="RuleBase" id="RU362091"/>
    </source>
</evidence>
<dbReference type="InterPro" id="IPR050277">
    <property type="entry name" value="Sodium:Solute_Symporter"/>
</dbReference>
<keyword evidence="2" id="KW-0472">Membrane</keyword>
<dbReference type="Pfam" id="PF00474">
    <property type="entry name" value="SSF"/>
    <property type="match status" value="1"/>
</dbReference>
<feature type="transmembrane region" description="Helical" evidence="2">
    <location>
        <begin position="381"/>
        <end position="401"/>
    </location>
</feature>
<feature type="transmembrane region" description="Helical" evidence="2">
    <location>
        <begin position="442"/>
        <end position="461"/>
    </location>
</feature>